<dbReference type="InterPro" id="IPR005330">
    <property type="entry name" value="MHYT_dom"/>
</dbReference>
<evidence type="ECO:0000256" key="1">
    <source>
        <dbReference type="PROSITE-ProRule" id="PRU00244"/>
    </source>
</evidence>
<feature type="transmembrane region" description="Helical" evidence="1">
    <location>
        <begin position="15"/>
        <end position="35"/>
    </location>
</feature>
<proteinExistence type="predicted"/>
<evidence type="ECO:0000259" key="2">
    <source>
        <dbReference type="PROSITE" id="PS50924"/>
    </source>
</evidence>
<feature type="domain" description="MHYT" evidence="2">
    <location>
        <begin position="17"/>
        <end position="207"/>
    </location>
</feature>
<reference evidence="3 4" key="1">
    <citation type="journal article" date="2015" name="Stand. Genomic Sci.">
        <title>Genomic Encyclopedia of Bacterial and Archaeal Type Strains, Phase III: the genomes of soil and plant-associated and newly described type strains.</title>
        <authorList>
            <person name="Whitman W.B."/>
            <person name="Woyke T."/>
            <person name="Klenk H.P."/>
            <person name="Zhou Y."/>
            <person name="Lilburn T.G."/>
            <person name="Beck B.J."/>
            <person name="De Vos P."/>
            <person name="Vandamme P."/>
            <person name="Eisen J.A."/>
            <person name="Garrity G."/>
            <person name="Hugenholtz P."/>
            <person name="Kyrpides N.C."/>
        </authorList>
    </citation>
    <scope>NUCLEOTIDE SEQUENCE [LARGE SCALE GENOMIC DNA]</scope>
    <source>
        <strain evidence="3 4">ASC-9842</strain>
    </source>
</reference>
<organism evidence="3 4">
    <name type="scientific">Cupriavidus agavae</name>
    <dbReference type="NCBI Taxonomy" id="1001822"/>
    <lineage>
        <taxon>Bacteria</taxon>
        <taxon>Pseudomonadati</taxon>
        <taxon>Pseudomonadota</taxon>
        <taxon>Betaproteobacteria</taxon>
        <taxon>Burkholderiales</taxon>
        <taxon>Burkholderiaceae</taxon>
        <taxon>Cupriavidus</taxon>
    </lineage>
</organism>
<comment type="caution">
    <text evidence="3">The sequence shown here is derived from an EMBL/GenBank/DDBJ whole genome shotgun (WGS) entry which is preliminary data.</text>
</comment>
<dbReference type="AlphaFoldDB" id="A0A4Q7S8Y2"/>
<keyword evidence="1" id="KW-0812">Transmembrane</keyword>
<name>A0A4Q7S8Y2_9BURK</name>
<keyword evidence="1" id="KW-0472">Membrane</keyword>
<feature type="transmembrane region" description="Helical" evidence="1">
    <location>
        <begin position="119"/>
        <end position="142"/>
    </location>
</feature>
<dbReference type="EMBL" id="SGXM01000001">
    <property type="protein sequence ID" value="RZT42914.1"/>
    <property type="molecule type" value="Genomic_DNA"/>
</dbReference>
<dbReference type="Pfam" id="PF03707">
    <property type="entry name" value="MHYT"/>
    <property type="match status" value="3"/>
</dbReference>
<keyword evidence="1" id="KW-1133">Transmembrane helix</keyword>
<keyword evidence="4" id="KW-1185">Reference proteome</keyword>
<feature type="transmembrane region" description="Helical" evidence="1">
    <location>
        <begin position="86"/>
        <end position="107"/>
    </location>
</feature>
<dbReference type="PROSITE" id="PS50924">
    <property type="entry name" value="MHYT"/>
    <property type="match status" value="1"/>
</dbReference>
<accession>A0A4Q7S8Y2</accession>
<feature type="transmembrane region" description="Helical" evidence="1">
    <location>
        <begin position="55"/>
        <end position="74"/>
    </location>
</feature>
<dbReference type="Proteomes" id="UP000291078">
    <property type="component" value="Unassembled WGS sequence"/>
</dbReference>
<protein>
    <submittedName>
        <fullName evidence="3">NO-binding membrane sensor protein with MHYT domain</fullName>
    </submittedName>
</protein>
<sequence length="254" mass="26714">MFEGFQAVPGAVVPYLYNWPMVGLSFLISVCGAYVALRWSRGIRRADGSLDGDRLLCASVALGGGAVWAMHFIGMVAYRTPTGREFGLFTTLGSLLVVMAFVAAGLARASRHTGSVAGNVVAGGVLTGLGVTTMHYTGMAAIHTNSRFEWDWQIVALSAGIAVVVSIVGLWLATTVKTRGWQVVAAFVMGVAVCGMHYTGMAAGTMICTGRTYSPTLLALEGTNMGYAIFALAAVVLTFIFVIEVSRSAAQARQ</sequence>
<evidence type="ECO:0000313" key="4">
    <source>
        <dbReference type="Proteomes" id="UP000291078"/>
    </source>
</evidence>
<gene>
    <name evidence="3" type="ORF">EV147_1960</name>
</gene>
<feature type="transmembrane region" description="Helical" evidence="1">
    <location>
        <begin position="154"/>
        <end position="172"/>
    </location>
</feature>
<feature type="transmembrane region" description="Helical" evidence="1">
    <location>
        <begin position="184"/>
        <end position="207"/>
    </location>
</feature>
<feature type="transmembrane region" description="Helical" evidence="1">
    <location>
        <begin position="227"/>
        <end position="245"/>
    </location>
</feature>
<dbReference type="OrthoDB" id="3763366at2"/>
<dbReference type="RefSeq" id="WP_130390866.1">
    <property type="nucleotide sequence ID" value="NZ_SGXM01000001.1"/>
</dbReference>
<dbReference type="PANTHER" id="PTHR35152:SF1">
    <property type="entry name" value="DOMAIN SIGNALLING PROTEIN, PUTATIVE (AFU_ORTHOLOGUE AFUA_5G11310)-RELATED"/>
    <property type="match status" value="1"/>
</dbReference>
<evidence type="ECO:0000313" key="3">
    <source>
        <dbReference type="EMBL" id="RZT42914.1"/>
    </source>
</evidence>
<dbReference type="GO" id="GO:0016020">
    <property type="term" value="C:membrane"/>
    <property type="evidence" value="ECO:0007669"/>
    <property type="project" value="UniProtKB-UniRule"/>
</dbReference>
<dbReference type="PANTHER" id="PTHR35152">
    <property type="entry name" value="DOMAIN SIGNALLING PROTEIN, PUTATIVE (AFU_ORTHOLOGUE AFUA_5G11310)-RELATED"/>
    <property type="match status" value="1"/>
</dbReference>